<proteinExistence type="predicted"/>
<reference evidence="1 2" key="1">
    <citation type="journal article" date="2022" name="Res Sq">
        <title>Evolution of multicellular longitudinally dividing oral cavity symbionts (Neisseriaceae).</title>
        <authorList>
            <person name="Nyongesa S."/>
            <person name="Weber P."/>
            <person name="Bernet E."/>
            <person name="Pullido F."/>
            <person name="Nieckarz M."/>
            <person name="Delaby M."/>
            <person name="Nieves C."/>
            <person name="Viehboeck T."/>
            <person name="Krause N."/>
            <person name="Rivera-Millot A."/>
            <person name="Nakamura A."/>
            <person name="Vischer N."/>
            <person name="VanNieuwenhze M."/>
            <person name="Brun Y."/>
            <person name="Cava F."/>
            <person name="Bulgheresi S."/>
            <person name="Veyrier F."/>
        </authorList>
    </citation>
    <scope>NUCLEOTIDE SEQUENCE [LARGE SCALE GENOMIC DNA]</scope>
    <source>
        <strain evidence="1 2">SN4</strain>
    </source>
</reference>
<evidence type="ECO:0000313" key="2">
    <source>
        <dbReference type="Proteomes" id="UP000832011"/>
    </source>
</evidence>
<name>A0ABY4DWF6_9NEIS</name>
<organism evidence="1 2">
    <name type="scientific">Vitreoscilla massiliensis</name>
    <dbReference type="NCBI Taxonomy" id="1689272"/>
    <lineage>
        <taxon>Bacteria</taxon>
        <taxon>Pseudomonadati</taxon>
        <taxon>Pseudomonadota</taxon>
        <taxon>Betaproteobacteria</taxon>
        <taxon>Neisseriales</taxon>
        <taxon>Neisseriaceae</taxon>
        <taxon>Vitreoscilla</taxon>
    </lineage>
</organism>
<dbReference type="RefSeq" id="WP_058356713.1">
    <property type="nucleotide sequence ID" value="NZ_CABKVG010000009.1"/>
</dbReference>
<keyword evidence="2" id="KW-1185">Reference proteome</keyword>
<protein>
    <submittedName>
        <fullName evidence="1">Uncharacterized protein</fullName>
    </submittedName>
</protein>
<gene>
    <name evidence="1" type="ORF">LVJ82_10115</name>
</gene>
<evidence type="ECO:0000313" key="1">
    <source>
        <dbReference type="EMBL" id="UOO87847.1"/>
    </source>
</evidence>
<dbReference type="EMBL" id="CP091511">
    <property type="protein sequence ID" value="UOO87847.1"/>
    <property type="molecule type" value="Genomic_DNA"/>
</dbReference>
<accession>A0ABY4DWF6</accession>
<sequence length="145" mass="16407">MNKRSILTKENYKQAAHKLPKTVHEIAVVIGIDVTIILINEYRGRSLEITKAKHVSSRNKMNQLAGVIGREAATKLSIAYSTQRRIHVPQCREAFVFLRNIEILKCFDSLTTGKGVQLAAHQAVSKISLDYGLMERYIWKILKCG</sequence>
<dbReference type="Proteomes" id="UP000832011">
    <property type="component" value="Chromosome"/>
</dbReference>